<dbReference type="AlphaFoldDB" id="A0A081NG70"/>
<gene>
    <name evidence="1" type="ORF">GZ78_16845</name>
</gene>
<sequence length="308" mass="33873">MQLITKHLHSKQNPIARLGSHTVWLNALLLLSAALLCGCSSGPSQDSSEVALEKLDVNELKMTMLADISSTVVSDGELANNIKTDIARLAITPLRRSPEVQIAGSDEITRPVAVSFQKAFEQSLMNMMDEAQLSQAAAIIHTRKPTTPLCNPAGKVLRQTMSVSMQGNPHRTKTIEDRTVTLRRMAQNGPPMDLYVAYVKGGLDKRSPEEQLIYKHEVNSSANTSLHNEEMACSEMPDAIVGASYVLTTKLGHTLYFANNGTQAADATGSTLWRYWFGSLKDAPVDKRYKEVFKYLKECGLDIPDIPL</sequence>
<reference evidence="1 2" key="1">
    <citation type="submission" date="2014-06" db="EMBL/GenBank/DDBJ databases">
        <title>Whole Genome Sequences of Three Symbiotic Endozoicomonas Bacteria.</title>
        <authorList>
            <person name="Neave M.J."/>
            <person name="Apprill A."/>
            <person name="Voolstra C.R."/>
        </authorList>
    </citation>
    <scope>NUCLEOTIDE SEQUENCE [LARGE SCALE GENOMIC DNA]</scope>
    <source>
        <strain evidence="1 2">DSM 25634</strain>
    </source>
</reference>
<protein>
    <submittedName>
        <fullName evidence="1">Uncharacterized protein</fullName>
    </submittedName>
</protein>
<dbReference type="RefSeq" id="WP_034837709.1">
    <property type="nucleotide sequence ID" value="NZ_JOKH01000003.1"/>
</dbReference>
<keyword evidence="2" id="KW-1185">Reference proteome</keyword>
<accession>A0A081NG70</accession>
<dbReference type="eggNOG" id="ENOG50336EU">
    <property type="taxonomic scope" value="Bacteria"/>
</dbReference>
<evidence type="ECO:0000313" key="1">
    <source>
        <dbReference type="EMBL" id="KEQ17443.1"/>
    </source>
</evidence>
<dbReference type="EMBL" id="JOKH01000003">
    <property type="protein sequence ID" value="KEQ17443.1"/>
    <property type="molecule type" value="Genomic_DNA"/>
</dbReference>
<comment type="caution">
    <text evidence="1">The sequence shown here is derived from an EMBL/GenBank/DDBJ whole genome shotgun (WGS) entry which is preliminary data.</text>
</comment>
<organism evidence="1 2">
    <name type="scientific">Endozoicomonas numazuensis</name>
    <dbReference type="NCBI Taxonomy" id="1137799"/>
    <lineage>
        <taxon>Bacteria</taxon>
        <taxon>Pseudomonadati</taxon>
        <taxon>Pseudomonadota</taxon>
        <taxon>Gammaproteobacteria</taxon>
        <taxon>Oceanospirillales</taxon>
        <taxon>Endozoicomonadaceae</taxon>
        <taxon>Endozoicomonas</taxon>
    </lineage>
</organism>
<name>A0A081NG70_9GAMM</name>
<proteinExistence type="predicted"/>
<evidence type="ECO:0000313" key="2">
    <source>
        <dbReference type="Proteomes" id="UP000028073"/>
    </source>
</evidence>
<dbReference type="Proteomes" id="UP000028073">
    <property type="component" value="Unassembled WGS sequence"/>
</dbReference>
<dbReference type="OrthoDB" id="6191426at2"/>